<accession>A0ABV4P2V6</accession>
<dbReference type="Pfam" id="PF00501">
    <property type="entry name" value="AMP-binding"/>
    <property type="match status" value="1"/>
</dbReference>
<dbReference type="Gene3D" id="3.40.50.12780">
    <property type="entry name" value="N-terminal domain of ligase-like"/>
    <property type="match status" value="1"/>
</dbReference>
<evidence type="ECO:0000313" key="4">
    <source>
        <dbReference type="EMBL" id="MFA0812327.1"/>
    </source>
</evidence>
<dbReference type="Pfam" id="PF13193">
    <property type="entry name" value="AMP-binding_C"/>
    <property type="match status" value="1"/>
</dbReference>
<evidence type="ECO:0000259" key="3">
    <source>
        <dbReference type="Pfam" id="PF13193"/>
    </source>
</evidence>
<gene>
    <name evidence="4" type="ORF">ACCI49_15545</name>
</gene>
<dbReference type="InterPro" id="IPR000873">
    <property type="entry name" value="AMP-dep_synth/lig_dom"/>
</dbReference>
<dbReference type="RefSeq" id="WP_371839992.1">
    <property type="nucleotide sequence ID" value="NZ_JBGMEK010000038.1"/>
</dbReference>
<protein>
    <submittedName>
        <fullName evidence="4">(2,3-dihydroxybenzoyl)adenylate synthase</fullName>
    </submittedName>
</protein>
<dbReference type="NCBIfam" id="NF008192">
    <property type="entry name" value="PRK10946.1"/>
    <property type="match status" value="1"/>
</dbReference>
<dbReference type="InterPro" id="IPR042099">
    <property type="entry name" value="ANL_N_sf"/>
</dbReference>
<dbReference type="PANTHER" id="PTHR43767">
    <property type="entry name" value="LONG-CHAIN-FATTY-ACID--COA LIGASE"/>
    <property type="match status" value="1"/>
</dbReference>
<dbReference type="Proteomes" id="UP001569428">
    <property type="component" value="Unassembled WGS sequence"/>
</dbReference>
<dbReference type="InterPro" id="IPR011963">
    <property type="entry name" value="DHB_AMP_lig"/>
</dbReference>
<comment type="caution">
    <text evidence="4">The sequence shown here is derived from an EMBL/GenBank/DDBJ whole genome shotgun (WGS) entry which is preliminary data.</text>
</comment>
<dbReference type="CDD" id="cd05920">
    <property type="entry name" value="23DHB-AMP_lg"/>
    <property type="match status" value="1"/>
</dbReference>
<feature type="domain" description="AMP-binding enzyme C-terminal" evidence="3">
    <location>
        <begin position="447"/>
        <end position="522"/>
    </location>
</feature>
<reference evidence="4 5" key="1">
    <citation type="submission" date="2024-08" db="EMBL/GenBank/DDBJ databases">
        <authorList>
            <person name="Ishaq N."/>
        </authorList>
    </citation>
    <scope>NUCLEOTIDE SEQUENCE [LARGE SCALE GENOMIC DNA]</scope>
    <source>
        <strain evidence="4 5">DSM 18651</strain>
    </source>
</reference>
<keyword evidence="1" id="KW-0436">Ligase</keyword>
<dbReference type="EMBL" id="JBGMEK010000038">
    <property type="protein sequence ID" value="MFA0812327.1"/>
    <property type="molecule type" value="Genomic_DNA"/>
</dbReference>
<name>A0ABV4P2V6_9GAMM</name>
<evidence type="ECO:0000259" key="2">
    <source>
        <dbReference type="Pfam" id="PF00501"/>
    </source>
</evidence>
<proteinExistence type="predicted"/>
<organism evidence="4 5">
    <name type="scientific">Microbulbifer epialgicus</name>
    <dbReference type="NCBI Taxonomy" id="393907"/>
    <lineage>
        <taxon>Bacteria</taxon>
        <taxon>Pseudomonadati</taxon>
        <taxon>Pseudomonadota</taxon>
        <taxon>Gammaproteobacteria</taxon>
        <taxon>Cellvibrionales</taxon>
        <taxon>Microbulbiferaceae</taxon>
        <taxon>Microbulbifer</taxon>
    </lineage>
</organism>
<dbReference type="SUPFAM" id="SSF56801">
    <property type="entry name" value="Acetyl-CoA synthetase-like"/>
    <property type="match status" value="1"/>
</dbReference>
<evidence type="ECO:0000313" key="5">
    <source>
        <dbReference type="Proteomes" id="UP001569428"/>
    </source>
</evidence>
<dbReference type="InterPro" id="IPR025110">
    <property type="entry name" value="AMP-bd_C"/>
</dbReference>
<dbReference type="NCBIfam" id="TIGR02275">
    <property type="entry name" value="DHB_AMP_lig"/>
    <property type="match status" value="1"/>
</dbReference>
<feature type="domain" description="AMP-dependent synthetase/ligase" evidence="2">
    <location>
        <begin position="32"/>
        <end position="396"/>
    </location>
</feature>
<dbReference type="InterPro" id="IPR045851">
    <property type="entry name" value="AMP-bd_C_sf"/>
</dbReference>
<keyword evidence="5" id="KW-1185">Reference proteome</keyword>
<dbReference type="Gene3D" id="3.30.300.30">
    <property type="match status" value="1"/>
</dbReference>
<evidence type="ECO:0000256" key="1">
    <source>
        <dbReference type="ARBA" id="ARBA00022598"/>
    </source>
</evidence>
<sequence length="535" mass="59067">MPIEFTPWPESEAIRYRNLGYWEDKPLTDILKRSCEKSPNATAIICGERNFTYADMDRLSDNLARSLQAKGLKPYDTALVQLPNIAEFYIVFFALLKAGVVSVNALFSHQRLELISYAEQLHPSLIIASASHPLFASDDFLEDLNRKVPNLEYVLISGDCDYADSLAEYLDSQGHSDELQPTPPGEVAFFQLSGGSTATPKLIPRTHNDYLYSVRRSAEICGLGPHTRFLCALPAAHNFSLSSPGALGVFDSAGTVITAPEPEPMNCFNLVAQHEVNMVALVPPAVSLWLKAAPDHREKLSTLSLMQVGGASFAESVARRVPGELGCQLQQVFGMAEGLVNFTRLDDEDSLVFCTQGYPMCPDDEVRVVDDTENPVAAGETGLLLTRGPYTTRGYYKSPEHNELAFDKDGFYITGDLVQLGSNGYLRVVGRQKDQINRGGEKIAAEEIESLLLNHEAISQAALVAMPDDLMGEKSCAFLVSCDENLRPVLLRKYLRNLGVAQFKLPDKFKFVKKLPLTSVGKIDKRALRNELLKK</sequence>
<dbReference type="PANTHER" id="PTHR43767:SF1">
    <property type="entry name" value="NONRIBOSOMAL PEPTIDE SYNTHASE PES1 (EUROFUNG)-RELATED"/>
    <property type="match status" value="1"/>
</dbReference>
<dbReference type="InterPro" id="IPR050237">
    <property type="entry name" value="ATP-dep_AMP-bd_enzyme"/>
</dbReference>